<dbReference type="InterPro" id="IPR008978">
    <property type="entry name" value="HSP20-like_chaperone"/>
</dbReference>
<dbReference type="RefSeq" id="WP_278098637.1">
    <property type="nucleotide sequence ID" value="NZ_CP091092.1"/>
</dbReference>
<dbReference type="SUPFAM" id="SSF49764">
    <property type="entry name" value="HSP20-like chaperones"/>
    <property type="match status" value="1"/>
</dbReference>
<dbReference type="EMBL" id="CP091092">
    <property type="protein sequence ID" value="WFN35797.1"/>
    <property type="molecule type" value="Genomic_DNA"/>
</dbReference>
<evidence type="ECO:0000313" key="2">
    <source>
        <dbReference type="Proteomes" id="UP001218895"/>
    </source>
</evidence>
<dbReference type="CDD" id="cd00298">
    <property type="entry name" value="ACD_sHsps_p23-like"/>
    <property type="match status" value="1"/>
</dbReference>
<dbReference type="GeneID" id="79950017"/>
<accession>A0AAF0FLH5</accession>
<dbReference type="KEGG" id="manq:L1994_06425"/>
<name>A0AAF0FLH5_9EURY</name>
<evidence type="ECO:0000313" key="1">
    <source>
        <dbReference type="EMBL" id="WFN35797.1"/>
    </source>
</evidence>
<sequence length="148" mass="16641">MSEDEKDKKKDFNDVIRKILEQAIENGIFPFGNNFSITIAGGKLPVELIPLDIDMPFNNMNNSEDGFILNNPHTEVHQDGNLVIVYVNIPGSDMSNTAVSVNGNLIYISSFEDNIKHFAEVKIPDIKKETMKYKYNNGVLEISAAKYD</sequence>
<protein>
    <submittedName>
        <fullName evidence="1">Hsp20/alpha crystallin family protein</fullName>
    </submittedName>
</protein>
<keyword evidence="2" id="KW-1185">Reference proteome</keyword>
<reference evidence="1" key="1">
    <citation type="submission" date="2022-01" db="EMBL/GenBank/DDBJ databases">
        <title>Complete genome of Methanomicrobium antiquum DSM 21220.</title>
        <authorList>
            <person name="Chen S.-C."/>
            <person name="You Y.-T."/>
            <person name="Zhou Y.-Z."/>
            <person name="Lai M.-C."/>
        </authorList>
    </citation>
    <scope>NUCLEOTIDE SEQUENCE</scope>
    <source>
        <strain evidence="1">DSM 21220</strain>
    </source>
</reference>
<gene>
    <name evidence="1" type="ORF">L1994_06425</name>
</gene>
<dbReference type="AlphaFoldDB" id="A0AAF0FLH5"/>
<dbReference type="Gene3D" id="2.60.40.790">
    <property type="match status" value="1"/>
</dbReference>
<proteinExistence type="predicted"/>
<dbReference type="Proteomes" id="UP001218895">
    <property type="component" value="Chromosome"/>
</dbReference>
<organism evidence="1 2">
    <name type="scientific">Methanomicrobium antiquum</name>
    <dbReference type="NCBI Taxonomy" id="487686"/>
    <lineage>
        <taxon>Archaea</taxon>
        <taxon>Methanobacteriati</taxon>
        <taxon>Methanobacteriota</taxon>
        <taxon>Stenosarchaea group</taxon>
        <taxon>Methanomicrobia</taxon>
        <taxon>Methanomicrobiales</taxon>
        <taxon>Methanomicrobiaceae</taxon>
        <taxon>Methanomicrobium</taxon>
    </lineage>
</organism>